<accession>A0A165D073</accession>
<name>A0A165D073_EXIGL</name>
<organism evidence="2 3">
    <name type="scientific">Exidia glandulosa HHB12029</name>
    <dbReference type="NCBI Taxonomy" id="1314781"/>
    <lineage>
        <taxon>Eukaryota</taxon>
        <taxon>Fungi</taxon>
        <taxon>Dikarya</taxon>
        <taxon>Basidiomycota</taxon>
        <taxon>Agaricomycotina</taxon>
        <taxon>Agaricomycetes</taxon>
        <taxon>Auriculariales</taxon>
        <taxon>Exidiaceae</taxon>
        <taxon>Exidia</taxon>
    </lineage>
</organism>
<sequence>MVQTQLAHAPIRDSRIIIKPTVIPSHAVYEGYGVGQRQFSVYNNGRVPMQPSSSPPSYTRAPCTKAMEFVSDSSPRTTMDAYRFNVRSANSRAHVKKLNRDGCSVIKPTRAPCPKAAESVRDSFRGQQMDAYQPTSPYDARTSRSSFATDASSSSPPSYPRAPYMKAVELVSDSSPRTTMDAYRFTIRASRSSAATGASSSNPPSSTRA</sequence>
<reference evidence="2 3" key="1">
    <citation type="journal article" date="2016" name="Mol. Biol. Evol.">
        <title>Comparative Genomics of Early-Diverging Mushroom-Forming Fungi Provides Insights into the Origins of Lignocellulose Decay Capabilities.</title>
        <authorList>
            <person name="Nagy L.G."/>
            <person name="Riley R."/>
            <person name="Tritt A."/>
            <person name="Adam C."/>
            <person name="Daum C."/>
            <person name="Floudas D."/>
            <person name="Sun H."/>
            <person name="Yadav J.S."/>
            <person name="Pangilinan J."/>
            <person name="Larsson K.H."/>
            <person name="Matsuura K."/>
            <person name="Barry K."/>
            <person name="Labutti K."/>
            <person name="Kuo R."/>
            <person name="Ohm R.A."/>
            <person name="Bhattacharya S.S."/>
            <person name="Shirouzu T."/>
            <person name="Yoshinaga Y."/>
            <person name="Martin F.M."/>
            <person name="Grigoriev I.V."/>
            <person name="Hibbett D.S."/>
        </authorList>
    </citation>
    <scope>NUCLEOTIDE SEQUENCE [LARGE SCALE GENOMIC DNA]</scope>
    <source>
        <strain evidence="2 3">HHB12029</strain>
    </source>
</reference>
<feature type="region of interest" description="Disordered" evidence="1">
    <location>
        <begin position="114"/>
        <end position="163"/>
    </location>
</feature>
<evidence type="ECO:0000313" key="3">
    <source>
        <dbReference type="Proteomes" id="UP000077266"/>
    </source>
</evidence>
<dbReference type="EMBL" id="KV426266">
    <property type="protein sequence ID" value="KZV83550.1"/>
    <property type="molecule type" value="Genomic_DNA"/>
</dbReference>
<proteinExistence type="predicted"/>
<evidence type="ECO:0000256" key="1">
    <source>
        <dbReference type="SAM" id="MobiDB-lite"/>
    </source>
</evidence>
<dbReference type="InParanoid" id="A0A165D073"/>
<gene>
    <name evidence="2" type="ORF">EXIGLDRAFT_310605</name>
</gene>
<protein>
    <submittedName>
        <fullName evidence="2">Uncharacterized protein</fullName>
    </submittedName>
</protein>
<feature type="region of interest" description="Disordered" evidence="1">
    <location>
        <begin position="189"/>
        <end position="209"/>
    </location>
</feature>
<keyword evidence="3" id="KW-1185">Reference proteome</keyword>
<evidence type="ECO:0000313" key="2">
    <source>
        <dbReference type="EMBL" id="KZV83550.1"/>
    </source>
</evidence>
<feature type="compositionally biased region" description="Low complexity" evidence="1">
    <location>
        <begin position="143"/>
        <end position="163"/>
    </location>
</feature>
<dbReference type="Proteomes" id="UP000077266">
    <property type="component" value="Unassembled WGS sequence"/>
</dbReference>
<dbReference type="AlphaFoldDB" id="A0A165D073"/>